<dbReference type="SUPFAM" id="SSF49503">
    <property type="entry name" value="Cupredoxins"/>
    <property type="match status" value="1"/>
</dbReference>
<reference evidence="3 4" key="1">
    <citation type="submission" date="2021-02" db="EMBL/GenBank/DDBJ databases">
        <title>Plant Genome Project.</title>
        <authorList>
            <person name="Zhang R.-G."/>
        </authorList>
    </citation>
    <scope>NUCLEOTIDE SEQUENCE [LARGE SCALE GENOMIC DNA]</scope>
    <source>
        <tissue evidence="3">Leaves</tissue>
    </source>
</reference>
<comment type="caution">
    <text evidence="3">The sequence shown here is derived from an EMBL/GenBank/DDBJ whole genome shotgun (WGS) entry which is preliminary data.</text>
</comment>
<dbReference type="Gene3D" id="2.60.40.420">
    <property type="entry name" value="Cupredoxins - blue copper proteins"/>
    <property type="match status" value="1"/>
</dbReference>
<proteinExistence type="predicted"/>
<evidence type="ECO:0000259" key="2">
    <source>
        <dbReference type="PROSITE" id="PS51485"/>
    </source>
</evidence>
<organism evidence="3 4">
    <name type="scientific">Xanthoceras sorbifolium</name>
    <dbReference type="NCBI Taxonomy" id="99658"/>
    <lineage>
        <taxon>Eukaryota</taxon>
        <taxon>Viridiplantae</taxon>
        <taxon>Streptophyta</taxon>
        <taxon>Embryophyta</taxon>
        <taxon>Tracheophyta</taxon>
        <taxon>Spermatophyta</taxon>
        <taxon>Magnoliopsida</taxon>
        <taxon>eudicotyledons</taxon>
        <taxon>Gunneridae</taxon>
        <taxon>Pentapetalae</taxon>
        <taxon>rosids</taxon>
        <taxon>malvids</taxon>
        <taxon>Sapindales</taxon>
        <taxon>Sapindaceae</taxon>
        <taxon>Xanthoceroideae</taxon>
        <taxon>Xanthoceras</taxon>
    </lineage>
</organism>
<keyword evidence="4" id="KW-1185">Reference proteome</keyword>
<dbReference type="CDD" id="cd11013">
    <property type="entry name" value="Plantacyanin"/>
    <property type="match status" value="1"/>
</dbReference>
<name>A0ABQ8II41_9ROSI</name>
<sequence>MNYQGRCSARQAIVVAAALVSLLVQFKTGEAAVFTVGDTSGWSFNVQSWTDGKKFKAGDTLIFNYDRSFHNVAVVGVNEYKSCTSSPSSKAYSSGRDRIKLSKGKNYFICSVPTHCNSGLNIAVDAS</sequence>
<dbReference type="EMBL" id="JAFEMO010000001">
    <property type="protein sequence ID" value="KAH7576337.1"/>
    <property type="molecule type" value="Genomic_DNA"/>
</dbReference>
<dbReference type="InterPro" id="IPR003245">
    <property type="entry name" value="Phytocyanin_dom"/>
</dbReference>
<dbReference type="InterPro" id="IPR041844">
    <property type="entry name" value="Plantacyanin"/>
</dbReference>
<dbReference type="InterPro" id="IPR039391">
    <property type="entry name" value="Phytocyanin-like"/>
</dbReference>
<dbReference type="Proteomes" id="UP000827721">
    <property type="component" value="Unassembled WGS sequence"/>
</dbReference>
<protein>
    <recommendedName>
        <fullName evidence="2">Phytocyanin domain-containing protein</fullName>
    </recommendedName>
</protein>
<dbReference type="PANTHER" id="PTHR33021">
    <property type="entry name" value="BLUE COPPER PROTEIN"/>
    <property type="match status" value="1"/>
</dbReference>
<accession>A0ABQ8II41</accession>
<feature type="chain" id="PRO_5047325984" description="Phytocyanin domain-containing protein" evidence="1">
    <location>
        <begin position="32"/>
        <end position="127"/>
    </location>
</feature>
<dbReference type="PANTHER" id="PTHR33021:SF469">
    <property type="entry name" value="PHYTOCYANIN DOMAIN-CONTAINING PROTEIN"/>
    <property type="match status" value="1"/>
</dbReference>
<dbReference type="Pfam" id="PF02298">
    <property type="entry name" value="Cu_bind_like"/>
    <property type="match status" value="1"/>
</dbReference>
<feature type="domain" description="Phytocyanin" evidence="2">
    <location>
        <begin position="32"/>
        <end position="127"/>
    </location>
</feature>
<dbReference type="PROSITE" id="PS51485">
    <property type="entry name" value="PHYTOCYANIN"/>
    <property type="match status" value="1"/>
</dbReference>
<evidence type="ECO:0000313" key="4">
    <source>
        <dbReference type="Proteomes" id="UP000827721"/>
    </source>
</evidence>
<evidence type="ECO:0000256" key="1">
    <source>
        <dbReference type="SAM" id="SignalP"/>
    </source>
</evidence>
<gene>
    <name evidence="3" type="ORF">JRO89_XS01G0038700</name>
</gene>
<evidence type="ECO:0000313" key="3">
    <source>
        <dbReference type="EMBL" id="KAH7576337.1"/>
    </source>
</evidence>
<keyword evidence="1" id="KW-0732">Signal</keyword>
<feature type="signal peptide" evidence="1">
    <location>
        <begin position="1"/>
        <end position="31"/>
    </location>
</feature>
<dbReference type="InterPro" id="IPR008972">
    <property type="entry name" value="Cupredoxin"/>
</dbReference>